<dbReference type="AlphaFoldDB" id="A0A7I7T8D0"/>
<organism evidence="2 3">
    <name type="scientific">Mycolicibacterium helvum</name>
    <dbReference type="NCBI Taxonomy" id="1534349"/>
    <lineage>
        <taxon>Bacteria</taxon>
        <taxon>Bacillati</taxon>
        <taxon>Actinomycetota</taxon>
        <taxon>Actinomycetes</taxon>
        <taxon>Mycobacteriales</taxon>
        <taxon>Mycobacteriaceae</taxon>
        <taxon>Mycolicibacterium</taxon>
    </lineage>
</organism>
<dbReference type="KEGG" id="mhev:MHEL_37400"/>
<evidence type="ECO:0000256" key="1">
    <source>
        <dbReference type="SAM" id="MobiDB-lite"/>
    </source>
</evidence>
<protein>
    <recommendedName>
        <fullName evidence="4">Restriction system protein</fullName>
    </recommendedName>
</protein>
<feature type="region of interest" description="Disordered" evidence="1">
    <location>
        <begin position="55"/>
        <end position="86"/>
    </location>
</feature>
<sequence>MRAAKEAHVDAQKASAEWQTAQAQDAFSQIDSILAATLEIDDYVDIETLKQRVEHPPFGHDDLKKPVPRPQLESAPKEPKFVPPPPLTGTAKVFGKKKHAEATAQAQHTWAQQHKQWSDYVQQVLPAKNARLLEEHAAAERRRADQLAAALAGYQAACALREQQVAESNEKVEGFQRALDAGDPDAITQYVGVVLGNSVYPEAFPVDHEFTFDAEFGELTVTVIVPTPAALPAGKAYKYIVASDEIRETLCTQKEQRERYNGAVAAVAVRTFHEVFEADRDERIKTISLTLQAEGLNPATGLADVFPLVAAAADRDEFCQFDLHNVDPAETLSHMRAALSKNAFGLKPISTSRGVR</sequence>
<reference evidence="2 3" key="1">
    <citation type="journal article" date="2019" name="Emerg. Microbes Infect.">
        <title>Comprehensive subspecies identification of 175 nontuberculous mycobacteria species based on 7547 genomic profiles.</title>
        <authorList>
            <person name="Matsumoto Y."/>
            <person name="Kinjo T."/>
            <person name="Motooka D."/>
            <person name="Nabeya D."/>
            <person name="Jung N."/>
            <person name="Uechi K."/>
            <person name="Horii T."/>
            <person name="Iida T."/>
            <person name="Fujita J."/>
            <person name="Nakamura S."/>
        </authorList>
    </citation>
    <scope>NUCLEOTIDE SEQUENCE [LARGE SCALE GENOMIC DNA]</scope>
    <source>
        <strain evidence="2 3">JCM 30396</strain>
    </source>
</reference>
<keyword evidence="3" id="KW-1185">Reference proteome</keyword>
<accession>A0A7I7T8D0</accession>
<gene>
    <name evidence="2" type="ORF">MHEL_37400</name>
</gene>
<evidence type="ECO:0000313" key="2">
    <source>
        <dbReference type="EMBL" id="BBY65497.1"/>
    </source>
</evidence>
<dbReference type="EMBL" id="AP022596">
    <property type="protein sequence ID" value="BBY65497.1"/>
    <property type="molecule type" value="Genomic_DNA"/>
</dbReference>
<name>A0A7I7T8D0_9MYCO</name>
<evidence type="ECO:0008006" key="4">
    <source>
        <dbReference type="Google" id="ProtNLM"/>
    </source>
</evidence>
<feature type="compositionally biased region" description="Basic and acidic residues" evidence="1">
    <location>
        <begin position="55"/>
        <end position="65"/>
    </location>
</feature>
<dbReference type="Proteomes" id="UP000467148">
    <property type="component" value="Chromosome"/>
</dbReference>
<proteinExistence type="predicted"/>
<evidence type="ECO:0000313" key="3">
    <source>
        <dbReference type="Proteomes" id="UP000467148"/>
    </source>
</evidence>